<dbReference type="AlphaFoldDB" id="A0A4Y2EFB7"/>
<protein>
    <submittedName>
        <fullName evidence="1">Uncharacterized protein</fullName>
    </submittedName>
</protein>
<comment type="caution">
    <text evidence="1">The sequence shown here is derived from an EMBL/GenBank/DDBJ whole genome shotgun (WGS) entry which is preliminary data.</text>
</comment>
<dbReference type="Proteomes" id="UP000499080">
    <property type="component" value="Unassembled WGS sequence"/>
</dbReference>
<sequence>MLAKSRSPRLRWEIFSFYFSCGFSNCESSPGKRSHREDFAPELFNGRRYDLSKTLIKSELIFSDLLFGGGERRVYEGCREGRTPAISVERRKNKVGDVSPIFEIKSDV</sequence>
<proteinExistence type="predicted"/>
<dbReference type="EMBL" id="BGPR01000573">
    <property type="protein sequence ID" value="GBM26966.1"/>
    <property type="molecule type" value="Genomic_DNA"/>
</dbReference>
<organism evidence="1 2">
    <name type="scientific">Araneus ventricosus</name>
    <name type="common">Orbweaver spider</name>
    <name type="synonym">Epeira ventricosa</name>
    <dbReference type="NCBI Taxonomy" id="182803"/>
    <lineage>
        <taxon>Eukaryota</taxon>
        <taxon>Metazoa</taxon>
        <taxon>Ecdysozoa</taxon>
        <taxon>Arthropoda</taxon>
        <taxon>Chelicerata</taxon>
        <taxon>Arachnida</taxon>
        <taxon>Araneae</taxon>
        <taxon>Araneomorphae</taxon>
        <taxon>Entelegynae</taxon>
        <taxon>Araneoidea</taxon>
        <taxon>Araneidae</taxon>
        <taxon>Araneus</taxon>
    </lineage>
</organism>
<evidence type="ECO:0000313" key="1">
    <source>
        <dbReference type="EMBL" id="GBM26966.1"/>
    </source>
</evidence>
<keyword evidence="2" id="KW-1185">Reference proteome</keyword>
<gene>
    <name evidence="1" type="ORF">AVEN_196905_1</name>
</gene>
<evidence type="ECO:0000313" key="2">
    <source>
        <dbReference type="Proteomes" id="UP000499080"/>
    </source>
</evidence>
<accession>A0A4Y2EFB7</accession>
<name>A0A4Y2EFB7_ARAVE</name>
<reference evidence="1 2" key="1">
    <citation type="journal article" date="2019" name="Sci. Rep.">
        <title>Orb-weaving spider Araneus ventricosus genome elucidates the spidroin gene catalogue.</title>
        <authorList>
            <person name="Kono N."/>
            <person name="Nakamura H."/>
            <person name="Ohtoshi R."/>
            <person name="Moran D.A.P."/>
            <person name="Shinohara A."/>
            <person name="Yoshida Y."/>
            <person name="Fujiwara M."/>
            <person name="Mori M."/>
            <person name="Tomita M."/>
            <person name="Arakawa K."/>
        </authorList>
    </citation>
    <scope>NUCLEOTIDE SEQUENCE [LARGE SCALE GENOMIC DNA]</scope>
</reference>